<keyword evidence="2" id="KW-1185">Reference proteome</keyword>
<protein>
    <submittedName>
        <fullName evidence="1">Uncharacterized protein</fullName>
    </submittedName>
</protein>
<dbReference type="Proteomes" id="UP001212841">
    <property type="component" value="Unassembled WGS sequence"/>
</dbReference>
<organism evidence="1 2">
    <name type="scientific">Rhizophlyctis rosea</name>
    <dbReference type="NCBI Taxonomy" id="64517"/>
    <lineage>
        <taxon>Eukaryota</taxon>
        <taxon>Fungi</taxon>
        <taxon>Fungi incertae sedis</taxon>
        <taxon>Chytridiomycota</taxon>
        <taxon>Chytridiomycota incertae sedis</taxon>
        <taxon>Chytridiomycetes</taxon>
        <taxon>Rhizophlyctidales</taxon>
        <taxon>Rhizophlyctidaceae</taxon>
        <taxon>Rhizophlyctis</taxon>
    </lineage>
</organism>
<accession>A0AAD5X217</accession>
<gene>
    <name evidence="1" type="ORF">HK097_000399</name>
</gene>
<proteinExistence type="predicted"/>
<name>A0AAD5X217_9FUNG</name>
<dbReference type="AlphaFoldDB" id="A0AAD5X217"/>
<sequence length="87" mass="9579">MAATKNGNSAKNFSIALVSDLTRRLLQDLVQLVTNGDGIPVTKEIVYFNGNMGRKEVVVFADEDCCFEDEANHNQEDGEEKHCVGFA</sequence>
<evidence type="ECO:0000313" key="1">
    <source>
        <dbReference type="EMBL" id="KAJ3046921.1"/>
    </source>
</evidence>
<evidence type="ECO:0000313" key="2">
    <source>
        <dbReference type="Proteomes" id="UP001212841"/>
    </source>
</evidence>
<dbReference type="EMBL" id="JADGJD010001065">
    <property type="protein sequence ID" value="KAJ3046921.1"/>
    <property type="molecule type" value="Genomic_DNA"/>
</dbReference>
<reference evidence="1" key="1">
    <citation type="submission" date="2020-05" db="EMBL/GenBank/DDBJ databases">
        <title>Phylogenomic resolution of chytrid fungi.</title>
        <authorList>
            <person name="Stajich J.E."/>
            <person name="Amses K."/>
            <person name="Simmons R."/>
            <person name="Seto K."/>
            <person name="Myers J."/>
            <person name="Bonds A."/>
            <person name="Quandt C.A."/>
            <person name="Barry K."/>
            <person name="Liu P."/>
            <person name="Grigoriev I."/>
            <person name="Longcore J.E."/>
            <person name="James T.Y."/>
        </authorList>
    </citation>
    <scope>NUCLEOTIDE SEQUENCE</scope>
    <source>
        <strain evidence="1">JEL0318</strain>
    </source>
</reference>
<comment type="caution">
    <text evidence="1">The sequence shown here is derived from an EMBL/GenBank/DDBJ whole genome shotgun (WGS) entry which is preliminary data.</text>
</comment>